<dbReference type="EMBL" id="JAUJEA010000012">
    <property type="protein sequence ID" value="MDN5204564.1"/>
    <property type="molecule type" value="Genomic_DNA"/>
</dbReference>
<gene>
    <name evidence="1" type="ORF">QQ008_24440</name>
</gene>
<organism evidence="1 2">
    <name type="scientific">Splendidivirga corallicola</name>
    <dbReference type="NCBI Taxonomy" id="3051826"/>
    <lineage>
        <taxon>Bacteria</taxon>
        <taxon>Pseudomonadati</taxon>
        <taxon>Bacteroidota</taxon>
        <taxon>Cytophagia</taxon>
        <taxon>Cytophagales</taxon>
        <taxon>Splendidivirgaceae</taxon>
        <taxon>Splendidivirga</taxon>
    </lineage>
</organism>
<comment type="caution">
    <text evidence="1">The sequence shown here is derived from an EMBL/GenBank/DDBJ whole genome shotgun (WGS) entry which is preliminary data.</text>
</comment>
<evidence type="ECO:0000313" key="2">
    <source>
        <dbReference type="Proteomes" id="UP001172082"/>
    </source>
</evidence>
<dbReference type="InterPro" id="IPR046037">
    <property type="entry name" value="DUF5995"/>
</dbReference>
<reference evidence="1" key="1">
    <citation type="submission" date="2023-06" db="EMBL/GenBank/DDBJ databases">
        <title>Genomic of Parafulvivirga corallium.</title>
        <authorList>
            <person name="Wang G."/>
        </authorList>
    </citation>
    <scope>NUCLEOTIDE SEQUENCE</scope>
    <source>
        <strain evidence="1">BMA10</strain>
    </source>
</reference>
<name>A0ABT8KUX4_9BACT</name>
<dbReference type="Pfam" id="PF19458">
    <property type="entry name" value="DUF5995"/>
    <property type="match status" value="1"/>
</dbReference>
<dbReference type="RefSeq" id="WP_346754588.1">
    <property type="nucleotide sequence ID" value="NZ_JAUJEA010000012.1"/>
</dbReference>
<evidence type="ECO:0000313" key="1">
    <source>
        <dbReference type="EMBL" id="MDN5204564.1"/>
    </source>
</evidence>
<sequence length="250" mass="28888">MIYPETIEEVIVALNDIIEKSKIQSSRMGYFPALYKRVTEEVKNKIEEGYFDDAERMEQLDIIFANRYLKAYHQYMDGDTCTNSWKLTFDVAKYWKPSVIQHLFLGMNAHISLDLGIAAALVCPGEDIEKLHNDFNKINEILASLVDKVQRELATIWPPFKLFDFMSGKFDEALADFGMEIARDAAWKVALEYAFLDENGKQEFLEKRDEIVTNFGRKLYKPGWPLGTLLLIIRLTELGTVNSKIKKLNK</sequence>
<accession>A0ABT8KUX4</accession>
<dbReference type="Proteomes" id="UP001172082">
    <property type="component" value="Unassembled WGS sequence"/>
</dbReference>
<keyword evidence="2" id="KW-1185">Reference proteome</keyword>
<protein>
    <submittedName>
        <fullName evidence="1">DUF5995 family protein</fullName>
    </submittedName>
</protein>
<proteinExistence type="predicted"/>